<name>A0A8R7JZ85_TRIUA</name>
<evidence type="ECO:0000313" key="1">
    <source>
        <dbReference type="EnsemblPlants" id="TuG1812G0100001838.01.T01.cds307820"/>
    </source>
</evidence>
<dbReference type="Gramene" id="TuG1812G0100001838.01.T01">
    <property type="protein sequence ID" value="TuG1812G0100001838.01.T01.cds307820"/>
    <property type="gene ID" value="TuG1812G0100001838.01"/>
</dbReference>
<reference evidence="1" key="3">
    <citation type="submission" date="2022-06" db="UniProtKB">
        <authorList>
            <consortium name="EnsemblPlants"/>
        </authorList>
    </citation>
    <scope>IDENTIFICATION</scope>
</reference>
<reference evidence="1" key="2">
    <citation type="submission" date="2018-03" db="EMBL/GenBank/DDBJ databases">
        <title>The Triticum urartu genome reveals the dynamic nature of wheat genome evolution.</title>
        <authorList>
            <person name="Ling H."/>
            <person name="Ma B."/>
            <person name="Shi X."/>
            <person name="Liu H."/>
            <person name="Dong L."/>
            <person name="Sun H."/>
            <person name="Cao Y."/>
            <person name="Gao Q."/>
            <person name="Zheng S."/>
            <person name="Li Y."/>
            <person name="Yu Y."/>
            <person name="Du H."/>
            <person name="Qi M."/>
            <person name="Li Y."/>
            <person name="Yu H."/>
            <person name="Cui Y."/>
            <person name="Wang N."/>
            <person name="Chen C."/>
            <person name="Wu H."/>
            <person name="Zhao Y."/>
            <person name="Zhang J."/>
            <person name="Li Y."/>
            <person name="Zhou W."/>
            <person name="Zhang B."/>
            <person name="Hu W."/>
            <person name="Eijk M."/>
            <person name="Tang J."/>
            <person name="Witsenboer H."/>
            <person name="Zhao S."/>
            <person name="Li Z."/>
            <person name="Zhang A."/>
            <person name="Wang D."/>
            <person name="Liang C."/>
        </authorList>
    </citation>
    <scope>NUCLEOTIDE SEQUENCE [LARGE SCALE GENOMIC DNA]</scope>
    <source>
        <strain evidence="1">cv. G1812</strain>
    </source>
</reference>
<accession>A0A8R7JZ85</accession>
<proteinExistence type="predicted"/>
<dbReference type="EnsemblPlants" id="TuG1812G0100001838.01.T01">
    <property type="protein sequence ID" value="TuG1812G0100001838.01.T01.cds307820"/>
    <property type="gene ID" value="TuG1812G0100001838.01"/>
</dbReference>
<sequence length="65" mass="7506">MLRPCRFRRLMRPDQLSGCESTMCRAPSSYFRLLCTICRAAPREKAPDFLAKKRSAKPAESDRVE</sequence>
<organism evidence="1 2">
    <name type="scientific">Triticum urartu</name>
    <name type="common">Red wild einkorn</name>
    <name type="synonym">Crithodium urartu</name>
    <dbReference type="NCBI Taxonomy" id="4572"/>
    <lineage>
        <taxon>Eukaryota</taxon>
        <taxon>Viridiplantae</taxon>
        <taxon>Streptophyta</taxon>
        <taxon>Embryophyta</taxon>
        <taxon>Tracheophyta</taxon>
        <taxon>Spermatophyta</taxon>
        <taxon>Magnoliopsida</taxon>
        <taxon>Liliopsida</taxon>
        <taxon>Poales</taxon>
        <taxon>Poaceae</taxon>
        <taxon>BOP clade</taxon>
        <taxon>Pooideae</taxon>
        <taxon>Triticodae</taxon>
        <taxon>Triticeae</taxon>
        <taxon>Triticinae</taxon>
        <taxon>Triticum</taxon>
    </lineage>
</organism>
<keyword evidence="2" id="KW-1185">Reference proteome</keyword>
<dbReference type="Proteomes" id="UP000015106">
    <property type="component" value="Chromosome 1"/>
</dbReference>
<protein>
    <submittedName>
        <fullName evidence="1">Uncharacterized protein</fullName>
    </submittedName>
</protein>
<dbReference type="AlphaFoldDB" id="A0A8R7JZ85"/>
<reference evidence="2" key="1">
    <citation type="journal article" date="2013" name="Nature">
        <title>Draft genome of the wheat A-genome progenitor Triticum urartu.</title>
        <authorList>
            <person name="Ling H.Q."/>
            <person name="Zhao S."/>
            <person name="Liu D."/>
            <person name="Wang J."/>
            <person name="Sun H."/>
            <person name="Zhang C."/>
            <person name="Fan H."/>
            <person name="Li D."/>
            <person name="Dong L."/>
            <person name="Tao Y."/>
            <person name="Gao C."/>
            <person name="Wu H."/>
            <person name="Li Y."/>
            <person name="Cui Y."/>
            <person name="Guo X."/>
            <person name="Zheng S."/>
            <person name="Wang B."/>
            <person name="Yu K."/>
            <person name="Liang Q."/>
            <person name="Yang W."/>
            <person name="Lou X."/>
            <person name="Chen J."/>
            <person name="Feng M."/>
            <person name="Jian J."/>
            <person name="Zhang X."/>
            <person name="Luo G."/>
            <person name="Jiang Y."/>
            <person name="Liu J."/>
            <person name="Wang Z."/>
            <person name="Sha Y."/>
            <person name="Zhang B."/>
            <person name="Wu H."/>
            <person name="Tang D."/>
            <person name="Shen Q."/>
            <person name="Xue P."/>
            <person name="Zou S."/>
            <person name="Wang X."/>
            <person name="Liu X."/>
            <person name="Wang F."/>
            <person name="Yang Y."/>
            <person name="An X."/>
            <person name="Dong Z."/>
            <person name="Zhang K."/>
            <person name="Zhang X."/>
            <person name="Luo M.C."/>
            <person name="Dvorak J."/>
            <person name="Tong Y."/>
            <person name="Wang J."/>
            <person name="Yang H."/>
            <person name="Li Z."/>
            <person name="Wang D."/>
            <person name="Zhang A."/>
            <person name="Wang J."/>
        </authorList>
    </citation>
    <scope>NUCLEOTIDE SEQUENCE</scope>
    <source>
        <strain evidence="2">cv. G1812</strain>
    </source>
</reference>
<evidence type="ECO:0000313" key="2">
    <source>
        <dbReference type="Proteomes" id="UP000015106"/>
    </source>
</evidence>